<organism evidence="2 3">
    <name type="scientific">Lymnaea stagnalis</name>
    <name type="common">Great pond snail</name>
    <name type="synonym">Helix stagnalis</name>
    <dbReference type="NCBI Taxonomy" id="6523"/>
    <lineage>
        <taxon>Eukaryota</taxon>
        <taxon>Metazoa</taxon>
        <taxon>Spiralia</taxon>
        <taxon>Lophotrochozoa</taxon>
        <taxon>Mollusca</taxon>
        <taxon>Gastropoda</taxon>
        <taxon>Heterobranchia</taxon>
        <taxon>Euthyneura</taxon>
        <taxon>Panpulmonata</taxon>
        <taxon>Hygrophila</taxon>
        <taxon>Lymnaeoidea</taxon>
        <taxon>Lymnaeidae</taxon>
        <taxon>Lymnaea</taxon>
    </lineage>
</organism>
<feature type="compositionally biased region" description="Low complexity" evidence="1">
    <location>
        <begin position="435"/>
        <end position="475"/>
    </location>
</feature>
<feature type="region of interest" description="Disordered" evidence="1">
    <location>
        <begin position="392"/>
        <end position="500"/>
    </location>
</feature>
<dbReference type="AlphaFoldDB" id="A0AAV2IES9"/>
<reference evidence="2 3" key="1">
    <citation type="submission" date="2024-04" db="EMBL/GenBank/DDBJ databases">
        <authorList>
            <consortium name="Genoscope - CEA"/>
            <person name="William W."/>
        </authorList>
    </citation>
    <scope>NUCLEOTIDE SEQUENCE [LARGE SCALE GENOMIC DNA]</scope>
</reference>
<feature type="compositionally biased region" description="Low complexity" evidence="1">
    <location>
        <begin position="343"/>
        <end position="363"/>
    </location>
</feature>
<gene>
    <name evidence="2" type="ORF">GSLYS_00018247001</name>
</gene>
<sequence>MVKEGGVVASVVNENTSPNGIEEDISAFKNSSDVSDEGLMKYLNSNSGQTFANSSAERTISVASLVSQDSPSTQSRISRTTVEIAAAAAAAKLSAHSYGTRAARGISKTPVSYVTLASGQDKKKSGSQQKTATISKKKDFIKSNPPSDFFVHLDSSHPTDFVLQQTVHLDSKSPSDFVSHQNIQRNIHLDSNPHSDYVAHQNVHLDFHVPGLAHDPAMDPTDRDQVKCVLNENKSTEDGRTDAYKTSVKRPFKKSIVHRTRSEEVFRNMLILENMEIKDSTLDMGTKHDQNSGLVDYMDTSVSHVSTLIDSIVNTMESETGDVDFQKVISDLDTELSKSPLLATASTTSSVSSTSLASPLKSPQRSMSESPLKSKSTPQGFRKRLIHLMNSENSSTSPVATLPFPQVGPSTSQESFKEIHSPHATALSHKDSSPASLQTSTAVTSLTSSAENSMSSLSLSTSPEKSGSSLSLSTSPEKFGPAVSVPSNPDGPSSVISSVDVASGNCDSTLEALSIQLTGSKRKSVELET</sequence>
<name>A0AAV2IES9_LYMST</name>
<dbReference type="EMBL" id="CAXITT010000644">
    <property type="protein sequence ID" value="CAL1544764.1"/>
    <property type="molecule type" value="Genomic_DNA"/>
</dbReference>
<protein>
    <submittedName>
        <fullName evidence="2">Uncharacterized protein</fullName>
    </submittedName>
</protein>
<feature type="region of interest" description="Disordered" evidence="1">
    <location>
        <begin position="1"/>
        <end position="23"/>
    </location>
</feature>
<feature type="non-terminal residue" evidence="2">
    <location>
        <position position="529"/>
    </location>
</feature>
<evidence type="ECO:0000313" key="2">
    <source>
        <dbReference type="EMBL" id="CAL1544764.1"/>
    </source>
</evidence>
<feature type="compositionally biased region" description="Polar residues" evidence="1">
    <location>
        <begin position="485"/>
        <end position="497"/>
    </location>
</feature>
<dbReference type="Proteomes" id="UP001497497">
    <property type="component" value="Unassembled WGS sequence"/>
</dbReference>
<keyword evidence="3" id="KW-1185">Reference proteome</keyword>
<comment type="caution">
    <text evidence="2">The sequence shown here is derived from an EMBL/GenBank/DDBJ whole genome shotgun (WGS) entry which is preliminary data.</text>
</comment>
<proteinExistence type="predicted"/>
<feature type="compositionally biased region" description="Polar residues" evidence="1">
    <location>
        <begin position="364"/>
        <end position="379"/>
    </location>
</feature>
<evidence type="ECO:0000256" key="1">
    <source>
        <dbReference type="SAM" id="MobiDB-lite"/>
    </source>
</evidence>
<evidence type="ECO:0000313" key="3">
    <source>
        <dbReference type="Proteomes" id="UP001497497"/>
    </source>
</evidence>
<feature type="region of interest" description="Disordered" evidence="1">
    <location>
        <begin position="343"/>
        <end position="379"/>
    </location>
</feature>
<accession>A0AAV2IES9</accession>